<dbReference type="KEGG" id="ehx:EMIHUDRAFT_469837"/>
<evidence type="ECO:0000313" key="3">
    <source>
        <dbReference type="Proteomes" id="UP000013827"/>
    </source>
</evidence>
<dbReference type="PaxDb" id="2903-EOD21276"/>
<dbReference type="GeneID" id="17266819"/>
<evidence type="ECO:0000256" key="1">
    <source>
        <dbReference type="SAM" id="MobiDB-lite"/>
    </source>
</evidence>
<dbReference type="HOGENOM" id="CLU_311342_0_0_1"/>
<accession>A0A0D3JCP1</accession>
<dbReference type="InterPro" id="IPR052394">
    <property type="entry name" value="LRR-containing"/>
</dbReference>
<dbReference type="SMART" id="SM00368">
    <property type="entry name" value="LRR_RI"/>
    <property type="match status" value="8"/>
</dbReference>
<dbReference type="InterPro" id="IPR001611">
    <property type="entry name" value="Leu-rich_rpt"/>
</dbReference>
<dbReference type="Pfam" id="PF13516">
    <property type="entry name" value="LRR_6"/>
    <property type="match status" value="6"/>
</dbReference>
<dbReference type="PANTHER" id="PTHR24114:SF2">
    <property type="entry name" value="F-BOX DOMAIN-CONTAINING PROTEIN-RELATED"/>
    <property type="match status" value="1"/>
</dbReference>
<dbReference type="Proteomes" id="UP000013827">
    <property type="component" value="Unassembled WGS sequence"/>
</dbReference>
<name>A0A0D3JCP1_EMIH1</name>
<dbReference type="SUPFAM" id="SSF52540">
    <property type="entry name" value="P-loop containing nucleoside triphosphate hydrolases"/>
    <property type="match status" value="1"/>
</dbReference>
<evidence type="ECO:0008006" key="4">
    <source>
        <dbReference type="Google" id="ProtNLM"/>
    </source>
</evidence>
<dbReference type="Gene3D" id="3.80.10.10">
    <property type="entry name" value="Ribonuclease Inhibitor"/>
    <property type="match status" value="3"/>
</dbReference>
<organism evidence="2 3">
    <name type="scientific">Emiliania huxleyi (strain CCMP1516)</name>
    <dbReference type="NCBI Taxonomy" id="280463"/>
    <lineage>
        <taxon>Eukaryota</taxon>
        <taxon>Haptista</taxon>
        <taxon>Haptophyta</taxon>
        <taxon>Prymnesiophyceae</taxon>
        <taxon>Isochrysidales</taxon>
        <taxon>Noelaerhabdaceae</taxon>
        <taxon>Emiliania</taxon>
    </lineage>
</organism>
<dbReference type="SUPFAM" id="SSF52047">
    <property type="entry name" value="RNI-like"/>
    <property type="match status" value="1"/>
</dbReference>
<dbReference type="InterPro" id="IPR032675">
    <property type="entry name" value="LRR_dom_sf"/>
</dbReference>
<reference evidence="3" key="1">
    <citation type="journal article" date="2013" name="Nature">
        <title>Pan genome of the phytoplankton Emiliania underpins its global distribution.</title>
        <authorList>
            <person name="Read B.A."/>
            <person name="Kegel J."/>
            <person name="Klute M.J."/>
            <person name="Kuo A."/>
            <person name="Lefebvre S.C."/>
            <person name="Maumus F."/>
            <person name="Mayer C."/>
            <person name="Miller J."/>
            <person name="Monier A."/>
            <person name="Salamov A."/>
            <person name="Young J."/>
            <person name="Aguilar M."/>
            <person name="Claverie J.M."/>
            <person name="Frickenhaus S."/>
            <person name="Gonzalez K."/>
            <person name="Herman E.K."/>
            <person name="Lin Y.C."/>
            <person name="Napier J."/>
            <person name="Ogata H."/>
            <person name="Sarno A.F."/>
            <person name="Shmutz J."/>
            <person name="Schroeder D."/>
            <person name="de Vargas C."/>
            <person name="Verret F."/>
            <person name="von Dassow P."/>
            <person name="Valentin K."/>
            <person name="Van de Peer Y."/>
            <person name="Wheeler G."/>
            <person name="Dacks J.B."/>
            <person name="Delwiche C.F."/>
            <person name="Dyhrman S.T."/>
            <person name="Glockner G."/>
            <person name="John U."/>
            <person name="Richards T."/>
            <person name="Worden A.Z."/>
            <person name="Zhang X."/>
            <person name="Grigoriev I.V."/>
            <person name="Allen A.E."/>
            <person name="Bidle K."/>
            <person name="Borodovsky M."/>
            <person name="Bowler C."/>
            <person name="Brownlee C."/>
            <person name="Cock J.M."/>
            <person name="Elias M."/>
            <person name="Gladyshev V.N."/>
            <person name="Groth M."/>
            <person name="Guda C."/>
            <person name="Hadaegh A."/>
            <person name="Iglesias-Rodriguez M.D."/>
            <person name="Jenkins J."/>
            <person name="Jones B.M."/>
            <person name="Lawson T."/>
            <person name="Leese F."/>
            <person name="Lindquist E."/>
            <person name="Lobanov A."/>
            <person name="Lomsadze A."/>
            <person name="Malik S.B."/>
            <person name="Marsh M.E."/>
            <person name="Mackinder L."/>
            <person name="Mock T."/>
            <person name="Mueller-Roeber B."/>
            <person name="Pagarete A."/>
            <person name="Parker M."/>
            <person name="Probert I."/>
            <person name="Quesneville H."/>
            <person name="Raines C."/>
            <person name="Rensing S.A."/>
            <person name="Riano-Pachon D.M."/>
            <person name="Richier S."/>
            <person name="Rokitta S."/>
            <person name="Shiraiwa Y."/>
            <person name="Soanes D.M."/>
            <person name="van der Giezen M."/>
            <person name="Wahlund T.M."/>
            <person name="Williams B."/>
            <person name="Wilson W."/>
            <person name="Wolfe G."/>
            <person name="Wurch L.L."/>
        </authorList>
    </citation>
    <scope>NUCLEOTIDE SEQUENCE</scope>
</reference>
<protein>
    <recommendedName>
        <fullName evidence="4">C-terminal of Roc (COR) domain-containing protein</fullName>
    </recommendedName>
</protein>
<keyword evidence="3" id="KW-1185">Reference proteome</keyword>
<dbReference type="PANTHER" id="PTHR24114">
    <property type="entry name" value="LEUCINE RICH REPEAT FAMILY PROTEIN"/>
    <property type="match status" value="1"/>
</dbReference>
<reference evidence="2" key="2">
    <citation type="submission" date="2024-10" db="UniProtKB">
        <authorList>
            <consortium name="EnsemblProtists"/>
        </authorList>
    </citation>
    <scope>IDENTIFICATION</scope>
</reference>
<dbReference type="AlphaFoldDB" id="A0A0D3JCP1"/>
<feature type="compositionally biased region" description="Basic and acidic residues" evidence="1">
    <location>
        <begin position="16"/>
        <end position="26"/>
    </location>
</feature>
<dbReference type="eggNOG" id="KOG4308">
    <property type="taxonomic scope" value="Eukaryota"/>
</dbReference>
<feature type="region of interest" description="Disordered" evidence="1">
    <location>
        <begin position="1"/>
        <end position="39"/>
    </location>
</feature>
<proteinExistence type="predicted"/>
<sequence>MVKNHQHGAIGAVKHGSGDHLRDQVAKRSRLGDAATEGFEPAQHERLAAVCIGPERAKHLAAAIASNTSLRRLEMERNGIGVQGGMSLGDAIGRNQTLTRLNLSLNDIAPEGGASLARGLRSNTSLTQLTLVRCGLGPGGGRALGEALETNRHLLSLDVEQNDLGVEGGVAFGRALAVNTSLATLGMSSNRIGYGLERATAFAKALEVNSSLTSLNMAQNELGAVGNELGASAPALAAALPSCRALRRLQLPRNDVDDGGGVALCEAFAAHPALRELDLSSNIITALPIETQALGDYLAMLSAEPQAVSRIRLMVVGFGGVGKTTFCGAATCPPEVRPTYAASLLHCSQWDAAAVAAWARGLGAQRGTEWASKAAAALSAAAVDGAALPSLLADRDGALAPAAEGLGALGADGGAGHAAVLPSARLGELCRTAGLGEREVRRLALAVGSLLRKGYFSTVGAVKVDGAISLPRAAVAATADADAAAAATADADADADADATAAARECALVDFAGQMEYLVTHQLLLASMHTLCLVIQPLGSFAQPSSRHHGSWRYWLSFLRALGERRTASVILAASQLDRVETELAVAEAAAAAEFDALKEAAGGGLGAGALRLDYRSAAIDATLRERATSGWPTLVVAALQHGYSAPEAQLPDVMSLVCSLELCVELSRLEKDAAGCGRFLFPCLLPLVSAPELACHWPAAEATATPLAALVMRGHRFRARDRFLPPGVFPMLVARLARLPAGSVSATRLWRDAAVVRFRAASALLRVDLAAATLDIVVAAPNDAYHFVGAAKGQASAVRWLAHLVRQMLARGYPSITFDEAWLCPTPSCHGVPCGGGDGDEGAPVAGAAADRGFGTYCGTEFPLEPTAAKPGHACEHEGCWNFLGTGHRLEPLQLRAAAAGAEAPAFCASCGQQPYFPLRAGGGFGWAAKEDAELLRGGMSVAQPRAGIGCKVGELHEDVGRDTKRLGS</sequence>
<dbReference type="EnsemblProtists" id="EOD21276">
    <property type="protein sequence ID" value="EOD21276"/>
    <property type="gene ID" value="EMIHUDRAFT_469837"/>
</dbReference>
<dbReference type="RefSeq" id="XP_005773705.1">
    <property type="nucleotide sequence ID" value="XM_005773648.1"/>
</dbReference>
<evidence type="ECO:0000313" key="2">
    <source>
        <dbReference type="EnsemblProtists" id="EOD21276"/>
    </source>
</evidence>
<dbReference type="InterPro" id="IPR027417">
    <property type="entry name" value="P-loop_NTPase"/>
</dbReference>